<evidence type="ECO:0000313" key="4">
    <source>
        <dbReference type="Proteomes" id="UP001597158"/>
    </source>
</evidence>
<feature type="transmembrane region" description="Helical" evidence="1">
    <location>
        <begin position="40"/>
        <end position="58"/>
    </location>
</feature>
<feature type="transmembrane region" description="Helical" evidence="1">
    <location>
        <begin position="140"/>
        <end position="163"/>
    </location>
</feature>
<evidence type="ECO:0000256" key="2">
    <source>
        <dbReference type="SAM" id="SignalP"/>
    </source>
</evidence>
<gene>
    <name evidence="3" type="ORF">ACFQ4M_01845</name>
</gene>
<feature type="signal peptide" evidence="2">
    <location>
        <begin position="1"/>
        <end position="24"/>
    </location>
</feature>
<accession>A0ABW3W913</accession>
<sequence length="194" mass="19229">MNTHPVRAALVAVALATVSGAALAHPGHEGASFFSGFAHPFGGVDHLLAMLAVGLYAARQPGATRWMLPAGFVLAMLAGAGLGALGFALPAVEAGIAASVLVLGLLIALAARLPVAASLPLVAAFALFHGHAHHAEMEGASLATYALGFALATALLHGAGYALTRWTPQTLLGDRVHRAAGAAIAGTGALLLGA</sequence>
<feature type="chain" id="PRO_5046243621" evidence="2">
    <location>
        <begin position="25"/>
        <end position="194"/>
    </location>
</feature>
<dbReference type="EMBL" id="JBHTMC010000002">
    <property type="protein sequence ID" value="MFD1262306.1"/>
    <property type="molecule type" value="Genomic_DNA"/>
</dbReference>
<keyword evidence="2" id="KW-0732">Signal</keyword>
<feature type="transmembrane region" description="Helical" evidence="1">
    <location>
        <begin position="95"/>
        <end position="128"/>
    </location>
</feature>
<proteinExistence type="predicted"/>
<feature type="transmembrane region" description="Helical" evidence="1">
    <location>
        <begin position="70"/>
        <end position="89"/>
    </location>
</feature>
<comment type="caution">
    <text evidence="3">The sequence shown here is derived from an EMBL/GenBank/DDBJ whole genome shotgun (WGS) entry which is preliminary data.</text>
</comment>
<dbReference type="Pfam" id="PF04955">
    <property type="entry name" value="HupE_UreJ"/>
    <property type="match status" value="1"/>
</dbReference>
<evidence type="ECO:0000313" key="3">
    <source>
        <dbReference type="EMBL" id="MFD1262306.1"/>
    </source>
</evidence>
<evidence type="ECO:0000256" key="1">
    <source>
        <dbReference type="SAM" id="Phobius"/>
    </source>
</evidence>
<keyword evidence="4" id="KW-1185">Reference proteome</keyword>
<keyword evidence="1" id="KW-1133">Transmembrane helix</keyword>
<keyword evidence="1" id="KW-0472">Membrane</keyword>
<dbReference type="InterPro" id="IPR007038">
    <property type="entry name" value="HupE_UreJ"/>
</dbReference>
<reference evidence="4" key="1">
    <citation type="journal article" date="2019" name="Int. J. Syst. Evol. Microbiol.">
        <title>The Global Catalogue of Microorganisms (GCM) 10K type strain sequencing project: providing services to taxonomists for standard genome sequencing and annotation.</title>
        <authorList>
            <consortium name="The Broad Institute Genomics Platform"/>
            <consortium name="The Broad Institute Genome Sequencing Center for Infectious Disease"/>
            <person name="Wu L."/>
            <person name="Ma J."/>
        </authorList>
    </citation>
    <scope>NUCLEOTIDE SEQUENCE [LARGE SCALE GENOMIC DNA]</scope>
    <source>
        <strain evidence="4">CCUG 48884</strain>
    </source>
</reference>
<organism evidence="3 4">
    <name type="scientific">Thauera mechernichensis</name>
    <dbReference type="NCBI Taxonomy" id="82788"/>
    <lineage>
        <taxon>Bacteria</taxon>
        <taxon>Pseudomonadati</taxon>
        <taxon>Pseudomonadota</taxon>
        <taxon>Betaproteobacteria</taxon>
        <taxon>Rhodocyclales</taxon>
        <taxon>Zoogloeaceae</taxon>
        <taxon>Thauera</taxon>
    </lineage>
</organism>
<protein>
    <submittedName>
        <fullName evidence="3">HupE/UreJ family protein</fullName>
    </submittedName>
</protein>
<name>A0ABW3W913_9RHOO</name>
<keyword evidence="1" id="KW-0812">Transmembrane</keyword>
<dbReference type="Proteomes" id="UP001597158">
    <property type="component" value="Unassembled WGS sequence"/>
</dbReference>
<dbReference type="RefSeq" id="WP_002939893.1">
    <property type="nucleotide sequence ID" value="NZ_JARQZE010000003.1"/>
</dbReference>
<dbReference type="PIRSF" id="PIRSF016919">
    <property type="entry name" value="HupE_UreJ"/>
    <property type="match status" value="1"/>
</dbReference>